<dbReference type="AlphaFoldDB" id="A0A3D9HWV3"/>
<evidence type="ECO:0000313" key="7">
    <source>
        <dbReference type="Proteomes" id="UP000256845"/>
    </source>
</evidence>
<proteinExistence type="predicted"/>
<dbReference type="InterPro" id="IPR001034">
    <property type="entry name" value="DeoR_HTH"/>
</dbReference>
<comment type="caution">
    <text evidence="6">The sequence shown here is derived from an EMBL/GenBank/DDBJ whole genome shotgun (WGS) entry which is preliminary data.</text>
</comment>
<dbReference type="InterPro" id="IPR018356">
    <property type="entry name" value="Tscrpt_reg_HTH_DeoR_CS"/>
</dbReference>
<dbReference type="InterPro" id="IPR014036">
    <property type="entry name" value="DeoR-like_C"/>
</dbReference>
<keyword evidence="4" id="KW-0804">Transcription</keyword>
<evidence type="ECO:0000313" key="6">
    <source>
        <dbReference type="EMBL" id="RED53895.1"/>
    </source>
</evidence>
<sequence length="258" mass="28485">MQLNDRQNDILNWVRDQGFLAIDNLADHYRVSTQTIRKDINGLCEHGLARRVHGGISRSSSSQNLSFFARQTLNANAKQVIAKRAVADIPDGASLFMGIGTTVEFVAKELLGKPGLKVKTNNLNVAAILCADSDIDVQVSGGRLRHNDRDLVGQETTEFFERFRVDIGLIGAGGLETDYGMLDFQEEEANVTRSILANARHRILLCDSTKWGRPAMVKVGGFEQIDAFYTDNLPREQDLSLLRRPGLAIVETGAEDIS</sequence>
<keyword evidence="2" id="KW-0805">Transcription regulation</keyword>
<keyword evidence="3" id="KW-0238">DNA-binding</keyword>
<dbReference type="PROSITE" id="PS00894">
    <property type="entry name" value="HTH_DEOR_1"/>
    <property type="match status" value="1"/>
</dbReference>
<feature type="domain" description="HTH deoR-type" evidence="5">
    <location>
        <begin position="3"/>
        <end position="58"/>
    </location>
</feature>
<gene>
    <name evidence="6" type="ORF">DFP90_101694</name>
</gene>
<dbReference type="Pfam" id="PF00455">
    <property type="entry name" value="DeoRC"/>
    <property type="match status" value="1"/>
</dbReference>
<evidence type="ECO:0000259" key="5">
    <source>
        <dbReference type="PROSITE" id="PS51000"/>
    </source>
</evidence>
<dbReference type="Gene3D" id="3.40.50.1360">
    <property type="match status" value="1"/>
</dbReference>
<dbReference type="InterPro" id="IPR036390">
    <property type="entry name" value="WH_DNA-bd_sf"/>
</dbReference>
<dbReference type="SUPFAM" id="SSF46785">
    <property type="entry name" value="Winged helix' DNA-binding domain"/>
    <property type="match status" value="1"/>
</dbReference>
<dbReference type="PANTHER" id="PTHR30363:SF4">
    <property type="entry name" value="GLYCEROL-3-PHOSPHATE REGULON REPRESSOR"/>
    <property type="match status" value="1"/>
</dbReference>
<dbReference type="SMART" id="SM01134">
    <property type="entry name" value="DeoRC"/>
    <property type="match status" value="1"/>
</dbReference>
<dbReference type="RefSeq" id="WP_115934995.1">
    <property type="nucleotide sequence ID" value="NZ_QRDW01000001.1"/>
</dbReference>
<dbReference type="GO" id="GO:0003677">
    <property type="term" value="F:DNA binding"/>
    <property type="evidence" value="ECO:0007669"/>
    <property type="project" value="UniProtKB-KW"/>
</dbReference>
<organism evidence="6 7">
    <name type="scientific">Aestuariispira insulae</name>
    <dbReference type="NCBI Taxonomy" id="1461337"/>
    <lineage>
        <taxon>Bacteria</taxon>
        <taxon>Pseudomonadati</taxon>
        <taxon>Pseudomonadota</taxon>
        <taxon>Alphaproteobacteria</taxon>
        <taxon>Rhodospirillales</taxon>
        <taxon>Kiloniellaceae</taxon>
        <taxon>Aestuariispira</taxon>
    </lineage>
</organism>
<evidence type="ECO:0000256" key="1">
    <source>
        <dbReference type="ARBA" id="ARBA00022491"/>
    </source>
</evidence>
<keyword evidence="1" id="KW-0678">Repressor</keyword>
<evidence type="ECO:0000256" key="4">
    <source>
        <dbReference type="ARBA" id="ARBA00023163"/>
    </source>
</evidence>
<dbReference type="PROSITE" id="PS51000">
    <property type="entry name" value="HTH_DEOR_2"/>
    <property type="match status" value="1"/>
</dbReference>
<accession>A0A3D9HWV3</accession>
<dbReference type="SMART" id="SM00420">
    <property type="entry name" value="HTH_DEOR"/>
    <property type="match status" value="1"/>
</dbReference>
<dbReference type="EMBL" id="QRDW01000001">
    <property type="protein sequence ID" value="RED53895.1"/>
    <property type="molecule type" value="Genomic_DNA"/>
</dbReference>
<dbReference type="GO" id="GO:0003700">
    <property type="term" value="F:DNA-binding transcription factor activity"/>
    <property type="evidence" value="ECO:0007669"/>
    <property type="project" value="InterPro"/>
</dbReference>
<keyword evidence="7" id="KW-1185">Reference proteome</keyword>
<dbReference type="OrthoDB" id="9814815at2"/>
<evidence type="ECO:0000256" key="3">
    <source>
        <dbReference type="ARBA" id="ARBA00023125"/>
    </source>
</evidence>
<dbReference type="Pfam" id="PF08220">
    <property type="entry name" value="HTH_DeoR"/>
    <property type="match status" value="1"/>
</dbReference>
<evidence type="ECO:0000256" key="2">
    <source>
        <dbReference type="ARBA" id="ARBA00023015"/>
    </source>
</evidence>
<dbReference type="PRINTS" id="PR00037">
    <property type="entry name" value="HTHLACR"/>
</dbReference>
<protein>
    <submittedName>
        <fullName evidence="6">DeoR family transcriptional regulator</fullName>
    </submittedName>
</protein>
<dbReference type="InterPro" id="IPR036388">
    <property type="entry name" value="WH-like_DNA-bd_sf"/>
</dbReference>
<dbReference type="InterPro" id="IPR050313">
    <property type="entry name" value="Carb_Metab_HTH_regulators"/>
</dbReference>
<dbReference type="PANTHER" id="PTHR30363">
    <property type="entry name" value="HTH-TYPE TRANSCRIPTIONAL REGULATOR SRLR-RELATED"/>
    <property type="match status" value="1"/>
</dbReference>
<dbReference type="Gene3D" id="1.10.10.10">
    <property type="entry name" value="Winged helix-like DNA-binding domain superfamily/Winged helix DNA-binding domain"/>
    <property type="match status" value="1"/>
</dbReference>
<name>A0A3D9HWV3_9PROT</name>
<dbReference type="InterPro" id="IPR037171">
    <property type="entry name" value="NagB/RpiA_transferase-like"/>
</dbReference>
<dbReference type="Proteomes" id="UP000256845">
    <property type="component" value="Unassembled WGS sequence"/>
</dbReference>
<reference evidence="6 7" key="1">
    <citation type="submission" date="2018-07" db="EMBL/GenBank/DDBJ databases">
        <title>Genomic Encyclopedia of Type Strains, Phase III (KMG-III): the genomes of soil and plant-associated and newly described type strains.</title>
        <authorList>
            <person name="Whitman W."/>
        </authorList>
    </citation>
    <scope>NUCLEOTIDE SEQUENCE [LARGE SCALE GENOMIC DNA]</scope>
    <source>
        <strain evidence="6 7">CECT 8488</strain>
    </source>
</reference>
<dbReference type="SUPFAM" id="SSF100950">
    <property type="entry name" value="NagB/RpiA/CoA transferase-like"/>
    <property type="match status" value="1"/>
</dbReference>